<dbReference type="GeneID" id="95762453"/>
<dbReference type="GO" id="GO:0030497">
    <property type="term" value="P:fatty acid elongation"/>
    <property type="evidence" value="ECO:0007669"/>
    <property type="project" value="TreeGrafter"/>
</dbReference>
<evidence type="ECO:0000313" key="4">
    <source>
        <dbReference type="EMBL" id="MDR6332261.1"/>
    </source>
</evidence>
<proteinExistence type="inferred from homology"/>
<dbReference type="EMBL" id="JAVDPY010000001">
    <property type="protein sequence ID" value="MDR6332261.1"/>
    <property type="molecule type" value="Genomic_DNA"/>
</dbReference>
<comment type="caution">
    <text evidence="3">The sequence shown here is derived from an EMBL/GenBank/DDBJ whole genome shotgun (WGS) entry which is preliminary data.</text>
</comment>
<keyword evidence="6" id="KW-1185">Reference proteome</keyword>
<protein>
    <submittedName>
        <fullName evidence="3">Glucose-1-dehydrogenase</fullName>
    </submittedName>
    <submittedName>
        <fullName evidence="4">NAD(P)-dependent dehydrogenase (Short-subunit alcohol dehydrogenase family)</fullName>
    </submittedName>
</protein>
<dbReference type="InterPro" id="IPR036291">
    <property type="entry name" value="NAD(P)-bd_dom_sf"/>
</dbReference>
<gene>
    <name evidence="4" type="ORF">GGQ86_000708</name>
    <name evidence="3" type="ORF">XFLAVUS301_16650</name>
</gene>
<evidence type="ECO:0000313" key="6">
    <source>
        <dbReference type="Proteomes" id="UP001245370"/>
    </source>
</evidence>
<accession>A0A9W6FJ84</accession>
<dbReference type="SUPFAM" id="SSF51735">
    <property type="entry name" value="NAD(P)-binding Rossmann-fold domains"/>
    <property type="match status" value="1"/>
</dbReference>
<dbReference type="EMBL" id="BSDO01000002">
    <property type="protein sequence ID" value="GLI21991.1"/>
    <property type="molecule type" value="Genomic_DNA"/>
</dbReference>
<evidence type="ECO:0000256" key="1">
    <source>
        <dbReference type="ARBA" id="ARBA00006484"/>
    </source>
</evidence>
<dbReference type="FunFam" id="3.40.50.720:FF:000084">
    <property type="entry name" value="Short-chain dehydrogenase reductase"/>
    <property type="match status" value="1"/>
</dbReference>
<sequence length="251" mass="25636">MNADKVLLVTGGSRGIGAACVRRAAEAGYGRIAINYTRDAAAADDVAAEARALGAQVLVVKGDMARPKDIMRLYEEVDANLGAVTDLVNNAGITGRAGPFSDADPAEMARVIDLNVTGAILVAQQAVRRMSTARGGKGGAIVNISSMAATLGSAGEYVWYAASKGAIDSFTLGLGREVAREGIRVNAIAPGLIATDIHDTSGVVGRLERLAPSVPIGRPGTAEEVAEAVLFLLSEAASYTTGAVLKISGGR</sequence>
<dbReference type="GO" id="GO:0016616">
    <property type="term" value="F:oxidoreductase activity, acting on the CH-OH group of donors, NAD or NADP as acceptor"/>
    <property type="evidence" value="ECO:0007669"/>
    <property type="project" value="TreeGrafter"/>
</dbReference>
<dbReference type="InterPro" id="IPR057326">
    <property type="entry name" value="KR_dom"/>
</dbReference>
<dbReference type="PANTHER" id="PTHR42760:SF40">
    <property type="entry name" value="3-OXOACYL-[ACYL-CARRIER-PROTEIN] REDUCTASE, CHLOROPLASTIC"/>
    <property type="match status" value="1"/>
</dbReference>
<reference evidence="4 6" key="2">
    <citation type="submission" date="2023-07" db="EMBL/GenBank/DDBJ databases">
        <title>Genomic Encyclopedia of Type Strains, Phase IV (KMG-IV): sequencing the most valuable type-strain genomes for metagenomic binning, comparative biology and taxonomic classification.</title>
        <authorList>
            <person name="Goeker M."/>
        </authorList>
    </citation>
    <scope>NUCLEOTIDE SEQUENCE [LARGE SCALE GENOMIC DNA]</scope>
    <source>
        <strain evidence="4 6">DSM 338</strain>
    </source>
</reference>
<dbReference type="InterPro" id="IPR002347">
    <property type="entry name" value="SDR_fam"/>
</dbReference>
<dbReference type="SMART" id="SM00822">
    <property type="entry name" value="PKS_KR"/>
    <property type="match status" value="1"/>
</dbReference>
<dbReference type="PRINTS" id="PR00081">
    <property type="entry name" value="GDHRDH"/>
</dbReference>
<reference evidence="3" key="1">
    <citation type="submission" date="2022-12" db="EMBL/GenBank/DDBJ databases">
        <title>Reference genome sequencing for broad-spectrum identification of bacterial and archaeal isolates by mass spectrometry.</title>
        <authorList>
            <person name="Sekiguchi Y."/>
            <person name="Tourlousse D.M."/>
        </authorList>
    </citation>
    <scope>NUCLEOTIDE SEQUENCE</scope>
    <source>
        <strain evidence="3">301</strain>
    </source>
</reference>
<comment type="similarity">
    <text evidence="1">Belongs to the short-chain dehydrogenases/reductases (SDR) family.</text>
</comment>
<dbReference type="Pfam" id="PF13561">
    <property type="entry name" value="adh_short_C2"/>
    <property type="match status" value="1"/>
</dbReference>
<dbReference type="AlphaFoldDB" id="A0A9W6FJ84"/>
<organism evidence="3 5">
    <name type="scientific">Xanthobacter flavus</name>
    <dbReference type="NCBI Taxonomy" id="281"/>
    <lineage>
        <taxon>Bacteria</taxon>
        <taxon>Pseudomonadati</taxon>
        <taxon>Pseudomonadota</taxon>
        <taxon>Alphaproteobacteria</taxon>
        <taxon>Hyphomicrobiales</taxon>
        <taxon>Xanthobacteraceae</taxon>
        <taxon>Xanthobacter</taxon>
    </lineage>
</organism>
<dbReference type="Proteomes" id="UP001245370">
    <property type="component" value="Unassembled WGS sequence"/>
</dbReference>
<evidence type="ECO:0000313" key="3">
    <source>
        <dbReference type="EMBL" id="GLI21991.1"/>
    </source>
</evidence>
<dbReference type="PRINTS" id="PR00080">
    <property type="entry name" value="SDRFAMILY"/>
</dbReference>
<dbReference type="Gene3D" id="3.40.50.720">
    <property type="entry name" value="NAD(P)-binding Rossmann-like Domain"/>
    <property type="match status" value="1"/>
</dbReference>
<dbReference type="CDD" id="cd05233">
    <property type="entry name" value="SDR_c"/>
    <property type="match status" value="1"/>
</dbReference>
<dbReference type="PANTHER" id="PTHR42760">
    <property type="entry name" value="SHORT-CHAIN DEHYDROGENASES/REDUCTASES FAMILY MEMBER"/>
    <property type="match status" value="1"/>
</dbReference>
<evidence type="ECO:0000259" key="2">
    <source>
        <dbReference type="SMART" id="SM00822"/>
    </source>
</evidence>
<name>A0A9W6FJ84_XANFL</name>
<dbReference type="RefSeq" id="WP_281806968.1">
    <property type="nucleotide sequence ID" value="NZ_BSDO01000002.1"/>
</dbReference>
<feature type="domain" description="Ketoreductase" evidence="2">
    <location>
        <begin position="5"/>
        <end position="191"/>
    </location>
</feature>
<evidence type="ECO:0000313" key="5">
    <source>
        <dbReference type="Proteomes" id="UP001144397"/>
    </source>
</evidence>
<dbReference type="Proteomes" id="UP001144397">
    <property type="component" value="Unassembled WGS sequence"/>
</dbReference>